<dbReference type="PANTHER" id="PTHR12835">
    <property type="entry name" value="BIOTIN PROTEIN LIGASE"/>
    <property type="match status" value="1"/>
</dbReference>
<gene>
    <name evidence="3" type="ORF">PH603_08600</name>
</gene>
<organism evidence="3 4">
    <name type="scientific">Gimibacter soli</name>
    <dbReference type="NCBI Taxonomy" id="3024400"/>
    <lineage>
        <taxon>Bacteria</taxon>
        <taxon>Pseudomonadati</taxon>
        <taxon>Pseudomonadota</taxon>
        <taxon>Alphaproteobacteria</taxon>
        <taxon>Kordiimonadales</taxon>
        <taxon>Temperatibacteraceae</taxon>
        <taxon>Gimibacter</taxon>
    </lineage>
</organism>
<sequence length="263" mass="27941">MTDTREDWSASAPHGVEAFYFDELDSTNACAVAMAEGGHRTPLWLVAGTQTAGRGRRGRVWTSAIGNLYASHLCFPLLKADAMGSLPFALSLAIRDTFIALGAYADDVQVKWPNDVLIGGRKASGILAESAADGAGGLAYLVIGIGLNLAHHPSDAQFPATDLKTVTGQGVPVREAFAALAVSVERALTRLGAADWPQVREEWLAHAWGMGERRVFQTANERFEGRAETLATDGGLVVSLDGGGQMRLYAGDIFPVADPKRGF</sequence>
<dbReference type="Gene3D" id="2.30.30.100">
    <property type="match status" value="1"/>
</dbReference>
<dbReference type="InterPro" id="IPR045864">
    <property type="entry name" value="aa-tRNA-synth_II/BPL/LPL"/>
</dbReference>
<keyword evidence="4" id="KW-1185">Reference proteome</keyword>
<evidence type="ECO:0000256" key="1">
    <source>
        <dbReference type="ARBA" id="ARBA00022598"/>
    </source>
</evidence>
<dbReference type="SUPFAM" id="SSF55681">
    <property type="entry name" value="Class II aaRS and biotin synthetases"/>
    <property type="match status" value="1"/>
</dbReference>
<dbReference type="RefSeq" id="WP_289501869.1">
    <property type="nucleotide sequence ID" value="NZ_CP116805.1"/>
</dbReference>
<dbReference type="NCBIfam" id="TIGR00121">
    <property type="entry name" value="birA_ligase"/>
    <property type="match status" value="1"/>
</dbReference>
<dbReference type="InterPro" id="IPR004143">
    <property type="entry name" value="BPL_LPL_catalytic"/>
</dbReference>
<accession>A0AAE9XM77</accession>
<dbReference type="EC" id="6.3.4.15" evidence="3"/>
<dbReference type="GO" id="GO:0004077">
    <property type="term" value="F:biotin--[biotin carboxyl-carrier protein] ligase activity"/>
    <property type="evidence" value="ECO:0007669"/>
    <property type="project" value="UniProtKB-EC"/>
</dbReference>
<dbReference type="GO" id="GO:0005737">
    <property type="term" value="C:cytoplasm"/>
    <property type="evidence" value="ECO:0007669"/>
    <property type="project" value="TreeGrafter"/>
</dbReference>
<dbReference type="InterPro" id="IPR004408">
    <property type="entry name" value="Biotin_CoA_COase_ligase"/>
</dbReference>
<name>A0AAE9XM77_9PROT</name>
<evidence type="ECO:0000313" key="4">
    <source>
        <dbReference type="Proteomes" id="UP001217500"/>
    </source>
</evidence>
<keyword evidence="1 3" id="KW-0436">Ligase</keyword>
<proteinExistence type="predicted"/>
<dbReference type="Pfam" id="PF03099">
    <property type="entry name" value="BPL_LplA_LipB"/>
    <property type="match status" value="1"/>
</dbReference>
<evidence type="ECO:0000259" key="2">
    <source>
        <dbReference type="PROSITE" id="PS51733"/>
    </source>
</evidence>
<dbReference type="Gene3D" id="3.30.930.10">
    <property type="entry name" value="Bira Bifunctional Protein, Domain 2"/>
    <property type="match status" value="1"/>
</dbReference>
<evidence type="ECO:0000313" key="3">
    <source>
        <dbReference type="EMBL" id="WCL52597.1"/>
    </source>
</evidence>
<protein>
    <submittedName>
        <fullName evidence="3">Biotin--[acetyl-CoA-carboxylase] ligase</fullName>
        <ecNumber evidence="3">6.3.4.15</ecNumber>
    </submittedName>
</protein>
<dbReference type="AlphaFoldDB" id="A0AAE9XM77"/>
<dbReference type="CDD" id="cd16442">
    <property type="entry name" value="BPL"/>
    <property type="match status" value="1"/>
</dbReference>
<dbReference type="PANTHER" id="PTHR12835:SF5">
    <property type="entry name" value="BIOTIN--PROTEIN LIGASE"/>
    <property type="match status" value="1"/>
</dbReference>
<dbReference type="EMBL" id="CP116805">
    <property type="protein sequence ID" value="WCL52597.1"/>
    <property type="molecule type" value="Genomic_DNA"/>
</dbReference>
<dbReference type="PROSITE" id="PS51733">
    <property type="entry name" value="BPL_LPL_CATALYTIC"/>
    <property type="match status" value="1"/>
</dbReference>
<dbReference type="Proteomes" id="UP001217500">
    <property type="component" value="Chromosome"/>
</dbReference>
<dbReference type="KEGG" id="gso:PH603_08600"/>
<feature type="domain" description="BPL/LPL catalytic" evidence="2">
    <location>
        <begin position="13"/>
        <end position="192"/>
    </location>
</feature>
<reference evidence="3" key="1">
    <citation type="submission" date="2023-01" db="EMBL/GenBank/DDBJ databases">
        <title>The genome sequence of Kordiimonadaceae bacterium 6D33.</title>
        <authorList>
            <person name="Liu Y."/>
        </authorList>
    </citation>
    <scope>NUCLEOTIDE SEQUENCE</scope>
    <source>
        <strain evidence="3">6D33</strain>
    </source>
</reference>